<name>A0A0F8W1X5_9ZZZZ</name>
<reference evidence="2" key="1">
    <citation type="journal article" date="2015" name="Nature">
        <title>Complex archaea that bridge the gap between prokaryotes and eukaryotes.</title>
        <authorList>
            <person name="Spang A."/>
            <person name="Saw J.H."/>
            <person name="Jorgensen S.L."/>
            <person name="Zaremba-Niedzwiedzka K."/>
            <person name="Martijn J."/>
            <person name="Lind A.E."/>
            <person name="van Eijk R."/>
            <person name="Schleper C."/>
            <person name="Guy L."/>
            <person name="Ettema T.J."/>
        </authorList>
    </citation>
    <scope>NUCLEOTIDE SEQUENCE</scope>
</reference>
<gene>
    <name evidence="2" type="ORF">LCGC14_3122240</name>
</gene>
<protein>
    <submittedName>
        <fullName evidence="2">Uncharacterized protein</fullName>
    </submittedName>
</protein>
<organism evidence="2">
    <name type="scientific">marine sediment metagenome</name>
    <dbReference type="NCBI Taxonomy" id="412755"/>
    <lineage>
        <taxon>unclassified sequences</taxon>
        <taxon>metagenomes</taxon>
        <taxon>ecological metagenomes</taxon>
    </lineage>
</organism>
<dbReference type="EMBL" id="LAZR01067881">
    <property type="protein sequence ID" value="KKK50712.1"/>
    <property type="molecule type" value="Genomic_DNA"/>
</dbReference>
<dbReference type="AlphaFoldDB" id="A0A0F8W1X5"/>
<feature type="non-terminal residue" evidence="2">
    <location>
        <position position="1"/>
    </location>
</feature>
<evidence type="ECO:0000256" key="1">
    <source>
        <dbReference type="SAM" id="MobiDB-lite"/>
    </source>
</evidence>
<feature type="region of interest" description="Disordered" evidence="1">
    <location>
        <begin position="1"/>
        <end position="27"/>
    </location>
</feature>
<comment type="caution">
    <text evidence="2">The sequence shown here is derived from an EMBL/GenBank/DDBJ whole genome shotgun (WGS) entry which is preliminary data.</text>
</comment>
<sequence length="27" mass="3369">RAATEKWLKEKERKQARHLHKYGMEFP</sequence>
<proteinExistence type="predicted"/>
<feature type="compositionally biased region" description="Basic and acidic residues" evidence="1">
    <location>
        <begin position="1"/>
        <end position="13"/>
    </location>
</feature>
<evidence type="ECO:0000313" key="2">
    <source>
        <dbReference type="EMBL" id="KKK50712.1"/>
    </source>
</evidence>
<accession>A0A0F8W1X5</accession>